<protein>
    <recommendedName>
        <fullName evidence="4">Type IX secretion system membrane protein PorP/SprF</fullName>
    </recommendedName>
</protein>
<gene>
    <name evidence="2" type="ORF">FRX97_08920</name>
</gene>
<proteinExistence type="predicted"/>
<feature type="signal peptide" evidence="1">
    <location>
        <begin position="1"/>
        <end position="20"/>
    </location>
</feature>
<evidence type="ECO:0000313" key="3">
    <source>
        <dbReference type="Proteomes" id="UP000321168"/>
    </source>
</evidence>
<keyword evidence="3" id="KW-1185">Reference proteome</keyword>
<sequence length="263" mass="29835">MYTYHKLTLAFALAPFFSFAQSYQAFGPMYQSTGISQNPNDFSALSHNPSLAPKRTFVGAWVQNRFLHKDFNFFTINAGWKSWLISFSESGNKHFNDYRFSIGTVKDLAPNLKMGISTSSHYFVTTSREIKNELFFGPSLGFNYNLESMELALLLRNFVHNAYTVNTIPSYLSLRLLIRDSQSLYYQSELFAHQQNFGLALSLSYLPKQNLQIFIGGRSFPKSLNFGFCSTLGNISILVSSSLLFNLPPSAGVGAFLFWEDMR</sequence>
<dbReference type="Proteomes" id="UP000321168">
    <property type="component" value="Unassembled WGS sequence"/>
</dbReference>
<evidence type="ECO:0008006" key="4">
    <source>
        <dbReference type="Google" id="ProtNLM"/>
    </source>
</evidence>
<keyword evidence="1" id="KW-0732">Signal</keyword>
<evidence type="ECO:0000256" key="1">
    <source>
        <dbReference type="SAM" id="SignalP"/>
    </source>
</evidence>
<comment type="caution">
    <text evidence="2">The sequence shown here is derived from an EMBL/GenBank/DDBJ whole genome shotgun (WGS) entry which is preliminary data.</text>
</comment>
<name>A0A5C6UY69_9FLAO</name>
<dbReference type="RefSeq" id="WP_147014865.1">
    <property type="nucleotide sequence ID" value="NZ_VORB01000007.1"/>
</dbReference>
<reference evidence="2 3" key="1">
    <citation type="submission" date="2019-08" db="EMBL/GenBank/DDBJ databases">
        <title>Genome of Luteibaculum oceani JCM 18817.</title>
        <authorList>
            <person name="Bowman J.P."/>
        </authorList>
    </citation>
    <scope>NUCLEOTIDE SEQUENCE [LARGE SCALE GENOMIC DNA]</scope>
    <source>
        <strain evidence="2 3">JCM 18817</strain>
    </source>
</reference>
<dbReference type="EMBL" id="VORB01000007">
    <property type="protein sequence ID" value="TXC78443.1"/>
    <property type="molecule type" value="Genomic_DNA"/>
</dbReference>
<feature type="chain" id="PRO_5023031598" description="Type IX secretion system membrane protein PorP/SprF" evidence="1">
    <location>
        <begin position="21"/>
        <end position="263"/>
    </location>
</feature>
<organism evidence="2 3">
    <name type="scientific">Luteibaculum oceani</name>
    <dbReference type="NCBI Taxonomy" id="1294296"/>
    <lineage>
        <taxon>Bacteria</taxon>
        <taxon>Pseudomonadati</taxon>
        <taxon>Bacteroidota</taxon>
        <taxon>Flavobacteriia</taxon>
        <taxon>Flavobacteriales</taxon>
        <taxon>Luteibaculaceae</taxon>
        <taxon>Luteibaculum</taxon>
    </lineage>
</organism>
<evidence type="ECO:0000313" key="2">
    <source>
        <dbReference type="EMBL" id="TXC78443.1"/>
    </source>
</evidence>
<dbReference type="AlphaFoldDB" id="A0A5C6UY69"/>
<accession>A0A5C6UY69</accession>